<protein>
    <submittedName>
        <fullName evidence="1">Uncharacterized protein</fullName>
    </submittedName>
</protein>
<sequence length="98" mass="10742">MGGLNQPNLSGVHFTITEAIGLINRLPELQPLVLPLKPSHDVNERSVVFDAEIKLLQENHKQTASLRLRTLGIGPSRYSTALIAAQHILLLASIFKPV</sequence>
<gene>
    <name evidence="1" type="ORF">DL89DRAFT_268992</name>
</gene>
<accession>A0A1Y1W2N0</accession>
<keyword evidence="2" id="KW-1185">Reference proteome</keyword>
<dbReference type="AlphaFoldDB" id="A0A1Y1W2N0"/>
<dbReference type="GeneID" id="63804760"/>
<name>A0A1Y1W2N0_9FUNG</name>
<proteinExistence type="predicted"/>
<dbReference type="RefSeq" id="XP_040741635.1">
    <property type="nucleotide sequence ID" value="XM_040888112.1"/>
</dbReference>
<comment type="caution">
    <text evidence="1">The sequence shown here is derived from an EMBL/GenBank/DDBJ whole genome shotgun (WGS) entry which is preliminary data.</text>
</comment>
<reference evidence="1 2" key="1">
    <citation type="submission" date="2016-07" db="EMBL/GenBank/DDBJ databases">
        <title>Pervasive Adenine N6-methylation of Active Genes in Fungi.</title>
        <authorList>
            <consortium name="DOE Joint Genome Institute"/>
            <person name="Mondo S.J."/>
            <person name="Dannebaum R.O."/>
            <person name="Kuo R.C."/>
            <person name="Labutti K."/>
            <person name="Haridas S."/>
            <person name="Kuo A."/>
            <person name="Salamov A."/>
            <person name="Ahrendt S.R."/>
            <person name="Lipzen A."/>
            <person name="Sullivan W."/>
            <person name="Andreopoulos W.B."/>
            <person name="Clum A."/>
            <person name="Lindquist E."/>
            <person name="Daum C."/>
            <person name="Ramamoorthy G.K."/>
            <person name="Gryganskyi A."/>
            <person name="Culley D."/>
            <person name="Magnuson J.K."/>
            <person name="James T.Y."/>
            <person name="O'Malley M.A."/>
            <person name="Stajich J.E."/>
            <person name="Spatafora J.W."/>
            <person name="Visel A."/>
            <person name="Grigoriev I.V."/>
        </authorList>
    </citation>
    <scope>NUCLEOTIDE SEQUENCE [LARGE SCALE GENOMIC DNA]</scope>
    <source>
        <strain evidence="1 2">ATCC 12442</strain>
    </source>
</reference>
<dbReference type="Proteomes" id="UP000193922">
    <property type="component" value="Unassembled WGS sequence"/>
</dbReference>
<dbReference type="EMBL" id="MCFD01000011">
    <property type="protein sequence ID" value="ORX67789.1"/>
    <property type="molecule type" value="Genomic_DNA"/>
</dbReference>
<organism evidence="1 2">
    <name type="scientific">Linderina pennispora</name>
    <dbReference type="NCBI Taxonomy" id="61395"/>
    <lineage>
        <taxon>Eukaryota</taxon>
        <taxon>Fungi</taxon>
        <taxon>Fungi incertae sedis</taxon>
        <taxon>Zoopagomycota</taxon>
        <taxon>Kickxellomycotina</taxon>
        <taxon>Kickxellomycetes</taxon>
        <taxon>Kickxellales</taxon>
        <taxon>Kickxellaceae</taxon>
        <taxon>Linderina</taxon>
    </lineage>
</organism>
<evidence type="ECO:0000313" key="2">
    <source>
        <dbReference type="Proteomes" id="UP000193922"/>
    </source>
</evidence>
<evidence type="ECO:0000313" key="1">
    <source>
        <dbReference type="EMBL" id="ORX67789.1"/>
    </source>
</evidence>